<dbReference type="Gene3D" id="1.20.20.20">
    <property type="entry name" value="Haemophore, haem-binding domain"/>
    <property type="match status" value="1"/>
</dbReference>
<evidence type="ECO:0000313" key="4">
    <source>
        <dbReference type="Proteomes" id="UP000466785"/>
    </source>
</evidence>
<evidence type="ECO:0000259" key="2">
    <source>
        <dbReference type="Pfam" id="PF16525"/>
    </source>
</evidence>
<keyword evidence="4" id="KW-1185">Reference proteome</keyword>
<feature type="domain" description="Haemophore haem-binding" evidence="2">
    <location>
        <begin position="39"/>
        <end position="115"/>
    </location>
</feature>
<feature type="signal peptide" evidence="1">
    <location>
        <begin position="1"/>
        <end position="34"/>
    </location>
</feature>
<evidence type="ECO:0000256" key="1">
    <source>
        <dbReference type="SAM" id="SignalP"/>
    </source>
</evidence>
<protein>
    <submittedName>
        <fullName evidence="3">Membrane protein</fullName>
    </submittedName>
</protein>
<dbReference type="EMBL" id="AP022570">
    <property type="protein sequence ID" value="BBX49727.1"/>
    <property type="molecule type" value="Genomic_DNA"/>
</dbReference>
<dbReference type="PROSITE" id="PS51318">
    <property type="entry name" value="TAT"/>
    <property type="match status" value="1"/>
</dbReference>
<proteinExistence type="predicted"/>
<sequence length="128" mass="13407">MLFSAPTVRRAVAGALGAGALGATLFGVLPAASAQPAPPNCTAADFAGVASGVSAASSAYLFTHPDVNDFFTSLHGLPREEIKTRVMDYMNAHPQERDELTAIRQPLVDIKNRCGYAFADAGDPDMPE</sequence>
<dbReference type="KEGG" id="mpof:MPOR_07530"/>
<reference evidence="3 4" key="1">
    <citation type="journal article" date="2019" name="Emerg. Microbes Infect.">
        <title>Comprehensive subspecies identification of 175 nontuberculous mycobacteria species based on 7547 genomic profiles.</title>
        <authorList>
            <person name="Matsumoto Y."/>
            <person name="Kinjo T."/>
            <person name="Motooka D."/>
            <person name="Nabeya D."/>
            <person name="Jung N."/>
            <person name="Uechi K."/>
            <person name="Horii T."/>
            <person name="Iida T."/>
            <person name="Fujita J."/>
            <person name="Nakamura S."/>
        </authorList>
    </citation>
    <scope>NUCLEOTIDE SEQUENCE [LARGE SCALE GENOMIC DNA]</scope>
    <source>
        <strain evidence="3 4">JCM 12603</strain>
    </source>
</reference>
<keyword evidence="1" id="KW-0732">Signal</keyword>
<dbReference type="InterPro" id="IPR032407">
    <property type="entry name" value="MHB"/>
</dbReference>
<organism evidence="3 4">
    <name type="scientific">Mycolicibacterium poriferae</name>
    <dbReference type="NCBI Taxonomy" id="39694"/>
    <lineage>
        <taxon>Bacteria</taxon>
        <taxon>Bacillati</taxon>
        <taxon>Actinomycetota</taxon>
        <taxon>Actinomycetes</taxon>
        <taxon>Mycobacteriales</taxon>
        <taxon>Mycobacteriaceae</taxon>
        <taxon>Mycolicibacterium</taxon>
    </lineage>
</organism>
<dbReference type="GO" id="GO:0020037">
    <property type="term" value="F:heme binding"/>
    <property type="evidence" value="ECO:0007669"/>
    <property type="project" value="InterPro"/>
</dbReference>
<evidence type="ECO:0000313" key="3">
    <source>
        <dbReference type="EMBL" id="BBX49727.1"/>
    </source>
</evidence>
<dbReference type="InterPro" id="IPR038378">
    <property type="entry name" value="MHB_sf"/>
</dbReference>
<dbReference type="InterPro" id="IPR006311">
    <property type="entry name" value="TAT_signal"/>
</dbReference>
<feature type="chain" id="PRO_5026772187" evidence="1">
    <location>
        <begin position="35"/>
        <end position="128"/>
    </location>
</feature>
<dbReference type="Pfam" id="PF16525">
    <property type="entry name" value="MHB"/>
    <property type="match status" value="1"/>
</dbReference>
<gene>
    <name evidence="3" type="ORF">MPOR_07530</name>
</gene>
<accession>A0A6N4V7H8</accession>
<dbReference type="AlphaFoldDB" id="A0A6N4V7H8"/>
<name>A0A6N4V7H8_9MYCO</name>
<dbReference type="Proteomes" id="UP000466785">
    <property type="component" value="Chromosome"/>
</dbReference>
<dbReference type="RefSeq" id="WP_152514984.1">
    <property type="nucleotide sequence ID" value="NZ_AP022570.1"/>
</dbReference>
<dbReference type="NCBIfam" id="TIGR04529">
    <property type="entry name" value="MTB_hemophore"/>
    <property type="match status" value="1"/>
</dbReference>